<proteinExistence type="predicted"/>
<accession>A0A3S4CX56</accession>
<dbReference type="RefSeq" id="WP_232021861.1">
    <property type="nucleotide sequence ID" value="NZ_LR130759.1"/>
</dbReference>
<evidence type="ECO:0000313" key="2">
    <source>
        <dbReference type="Proteomes" id="UP000269998"/>
    </source>
</evidence>
<reference evidence="2" key="1">
    <citation type="submission" date="2018-02" db="EMBL/GenBank/DDBJ databases">
        <authorList>
            <person name="Seth-Smith MB H."/>
            <person name="Seth-Smith H."/>
        </authorList>
    </citation>
    <scope>NUCLEOTIDE SEQUENCE [LARGE SCALE GENOMIC DNA]</scope>
</reference>
<sequence length="157" mass="17013">MSLIFGPATFDQDGHPGLTMLDMISTRLIGVGQYQISAEEADVIDMRYVSADSTTSAATAGSGRALGDTSNGFPGDYRVQYFDDAGELTGDLDLRIQRAGPAYRLIWRHRRQNVSLPAAVGEVVFEGVGLPDGDRSLAISYWMAEEVSAAIERRPLL</sequence>
<evidence type="ECO:0000313" key="1">
    <source>
        <dbReference type="EMBL" id="VDM89507.1"/>
    </source>
</evidence>
<dbReference type="AlphaFoldDB" id="A0A3S4CX56"/>
<name>A0A3S4CX56_9MYCO</name>
<keyword evidence="2" id="KW-1185">Reference proteome</keyword>
<dbReference type="EMBL" id="LR130759">
    <property type="protein sequence ID" value="VDM89507.1"/>
    <property type="molecule type" value="Genomic_DNA"/>
</dbReference>
<dbReference type="Proteomes" id="UP000269998">
    <property type="component" value="Chromosome"/>
</dbReference>
<dbReference type="KEGG" id="mbai:MB901379_03084"/>
<protein>
    <submittedName>
        <fullName evidence="1">Uncharacterized protein</fullName>
    </submittedName>
</protein>
<organism evidence="1 2">
    <name type="scientific">Mycobacterium basiliense</name>
    <dbReference type="NCBI Taxonomy" id="2094119"/>
    <lineage>
        <taxon>Bacteria</taxon>
        <taxon>Bacillati</taxon>
        <taxon>Actinomycetota</taxon>
        <taxon>Actinomycetes</taxon>
        <taxon>Mycobacteriales</taxon>
        <taxon>Mycobacteriaceae</taxon>
        <taxon>Mycobacterium</taxon>
    </lineage>
</organism>
<gene>
    <name evidence="1" type="ORF">MB901379_03084</name>
</gene>